<dbReference type="PaxDb" id="3880-AES59288"/>
<dbReference type="EMBL" id="PSQE01000001">
    <property type="protein sequence ID" value="RHN77157.1"/>
    <property type="molecule type" value="Genomic_DNA"/>
</dbReference>
<reference evidence="5" key="4">
    <citation type="journal article" date="2018" name="Nat. Plants">
        <title>Whole-genome landscape of Medicago truncatula symbiotic genes.</title>
        <authorList>
            <person name="Pecrix Y."/>
            <person name="Staton S.E."/>
            <person name="Sallet E."/>
            <person name="Lelandais-Briere C."/>
            <person name="Moreau S."/>
            <person name="Carrere S."/>
            <person name="Blein T."/>
            <person name="Jardinaud M.F."/>
            <person name="Latrasse D."/>
            <person name="Zouine M."/>
            <person name="Zahm M."/>
            <person name="Kreplak J."/>
            <person name="Mayjonade B."/>
            <person name="Satge C."/>
            <person name="Perez M."/>
            <person name="Cauet S."/>
            <person name="Marande W."/>
            <person name="Chantry-Darmon C."/>
            <person name="Lopez-Roques C."/>
            <person name="Bouchez O."/>
            <person name="Berard A."/>
            <person name="Debelle F."/>
            <person name="Munos S."/>
            <person name="Bendahmane A."/>
            <person name="Berges H."/>
            <person name="Niebel A."/>
            <person name="Buitink J."/>
            <person name="Frugier F."/>
            <person name="Benhamed M."/>
            <person name="Crespi M."/>
            <person name="Gouzy J."/>
            <person name="Gamas P."/>
        </authorList>
    </citation>
    <scope>NUCLEOTIDE SEQUENCE [LARGE SCALE GENOMIC DNA]</scope>
    <source>
        <strain evidence="5">cv. Jemalong A17</strain>
    </source>
</reference>
<dbReference type="Proteomes" id="UP000002051">
    <property type="component" value="Unassembled WGS sequence"/>
</dbReference>
<dbReference type="PANTHER" id="PTHR35505:SF1">
    <property type="entry name" value="SNF2 DOMAIN PROTEIN"/>
    <property type="match status" value="1"/>
</dbReference>
<evidence type="ECO:0000313" key="4">
    <source>
        <dbReference type="Proteomes" id="UP000002051"/>
    </source>
</evidence>
<protein>
    <submittedName>
        <fullName evidence="1 3">Uncharacterized protein</fullName>
    </submittedName>
</protein>
<reference evidence="1 4" key="2">
    <citation type="journal article" date="2014" name="BMC Genomics">
        <title>An improved genome release (version Mt4.0) for the model legume Medicago truncatula.</title>
        <authorList>
            <person name="Tang H."/>
            <person name="Krishnakumar V."/>
            <person name="Bidwell S."/>
            <person name="Rosen B."/>
            <person name="Chan A."/>
            <person name="Zhou S."/>
            <person name="Gentzbittel L."/>
            <person name="Childs K.L."/>
            <person name="Yandell M."/>
            <person name="Gundlach H."/>
            <person name="Mayer K.F."/>
            <person name="Schwartz D.C."/>
            <person name="Town C.D."/>
        </authorList>
    </citation>
    <scope>GENOME REANNOTATION</scope>
    <source>
        <strain evidence="3 4">cv. Jemalong A17</strain>
    </source>
</reference>
<dbReference type="HOGENOM" id="CLU_039238_1_0_1"/>
<dbReference type="EMBL" id="CM001217">
    <property type="protein sequence ID" value="AES59288.2"/>
    <property type="molecule type" value="Genomic_DNA"/>
</dbReference>
<reference evidence="3" key="3">
    <citation type="submission" date="2015-04" db="UniProtKB">
        <authorList>
            <consortium name="EnsemblPlants"/>
        </authorList>
    </citation>
    <scope>IDENTIFICATION</scope>
    <source>
        <strain evidence="3">cv. Jemalong A17</strain>
    </source>
</reference>
<reference evidence="2" key="5">
    <citation type="journal article" date="2018" name="Nat. Plants">
        <title>Whole-genome landscape of Medicago truncatula symbiotic genes.</title>
        <authorList>
            <person name="Pecrix Y."/>
            <person name="Gamas P."/>
            <person name="Carrere S."/>
        </authorList>
    </citation>
    <scope>NUCLEOTIDE SEQUENCE</scope>
    <source>
        <tissue evidence="2">Leaves</tissue>
    </source>
</reference>
<evidence type="ECO:0000313" key="5">
    <source>
        <dbReference type="Proteomes" id="UP000265566"/>
    </source>
</evidence>
<proteinExistence type="predicted"/>
<reference evidence="1 4" key="1">
    <citation type="journal article" date="2011" name="Nature">
        <title>The Medicago genome provides insight into the evolution of rhizobial symbioses.</title>
        <authorList>
            <person name="Young N.D."/>
            <person name="Debelle F."/>
            <person name="Oldroyd G.E."/>
            <person name="Geurts R."/>
            <person name="Cannon S.B."/>
            <person name="Udvardi M.K."/>
            <person name="Benedito V.A."/>
            <person name="Mayer K.F."/>
            <person name="Gouzy J."/>
            <person name="Schoof H."/>
            <person name="Van de Peer Y."/>
            <person name="Proost S."/>
            <person name="Cook D.R."/>
            <person name="Meyers B.C."/>
            <person name="Spannagl M."/>
            <person name="Cheung F."/>
            <person name="De Mita S."/>
            <person name="Krishnakumar V."/>
            <person name="Gundlach H."/>
            <person name="Zhou S."/>
            <person name="Mudge J."/>
            <person name="Bharti A.K."/>
            <person name="Murray J.D."/>
            <person name="Naoumkina M.A."/>
            <person name="Rosen B."/>
            <person name="Silverstein K.A."/>
            <person name="Tang H."/>
            <person name="Rombauts S."/>
            <person name="Zhao P.X."/>
            <person name="Zhou P."/>
            <person name="Barbe V."/>
            <person name="Bardou P."/>
            <person name="Bechner M."/>
            <person name="Bellec A."/>
            <person name="Berger A."/>
            <person name="Berges H."/>
            <person name="Bidwell S."/>
            <person name="Bisseling T."/>
            <person name="Choisne N."/>
            <person name="Couloux A."/>
            <person name="Denny R."/>
            <person name="Deshpande S."/>
            <person name="Dai X."/>
            <person name="Doyle J.J."/>
            <person name="Dudez A.M."/>
            <person name="Farmer A.D."/>
            <person name="Fouteau S."/>
            <person name="Franken C."/>
            <person name="Gibelin C."/>
            <person name="Gish J."/>
            <person name="Goldstein S."/>
            <person name="Gonzalez A.J."/>
            <person name="Green P.J."/>
            <person name="Hallab A."/>
            <person name="Hartog M."/>
            <person name="Hua A."/>
            <person name="Humphray S.J."/>
            <person name="Jeong D.H."/>
            <person name="Jing Y."/>
            <person name="Jocker A."/>
            <person name="Kenton S.M."/>
            <person name="Kim D.J."/>
            <person name="Klee K."/>
            <person name="Lai H."/>
            <person name="Lang C."/>
            <person name="Lin S."/>
            <person name="Macmil S.L."/>
            <person name="Magdelenat G."/>
            <person name="Matthews L."/>
            <person name="McCorrison J."/>
            <person name="Monaghan E.L."/>
            <person name="Mun J.H."/>
            <person name="Najar F.Z."/>
            <person name="Nicholson C."/>
            <person name="Noirot C."/>
            <person name="O'Bleness M."/>
            <person name="Paule C.R."/>
            <person name="Poulain J."/>
            <person name="Prion F."/>
            <person name="Qin B."/>
            <person name="Qu C."/>
            <person name="Retzel E.F."/>
            <person name="Riddle C."/>
            <person name="Sallet E."/>
            <person name="Samain S."/>
            <person name="Samson N."/>
            <person name="Sanders I."/>
            <person name="Saurat O."/>
            <person name="Scarpelli C."/>
            <person name="Schiex T."/>
            <person name="Segurens B."/>
            <person name="Severin A.J."/>
            <person name="Sherrier D.J."/>
            <person name="Shi R."/>
            <person name="Sims S."/>
            <person name="Singer S.R."/>
            <person name="Sinharoy S."/>
            <person name="Sterck L."/>
            <person name="Viollet A."/>
            <person name="Wang B.B."/>
            <person name="Wang K."/>
            <person name="Wang M."/>
            <person name="Wang X."/>
            <person name="Warfsmann J."/>
            <person name="Weissenbach J."/>
            <person name="White D.D."/>
            <person name="White J.D."/>
            <person name="Wiley G.B."/>
            <person name="Wincker P."/>
            <person name="Xing Y."/>
            <person name="Yang L."/>
            <person name="Yao Z."/>
            <person name="Ying F."/>
            <person name="Zhai J."/>
            <person name="Zhou L."/>
            <person name="Zuber A."/>
            <person name="Denarie J."/>
            <person name="Dixon R.A."/>
            <person name="May G.D."/>
            <person name="Schwartz D.C."/>
            <person name="Rogers J."/>
            <person name="Quetier F."/>
            <person name="Town C.D."/>
            <person name="Roe B.A."/>
        </authorList>
    </citation>
    <scope>NUCLEOTIDE SEQUENCE [LARGE SCALE GENOMIC DNA]</scope>
    <source>
        <strain evidence="1">A17</strain>
        <strain evidence="3 4">cv. Jemalong A17</strain>
    </source>
</reference>
<gene>
    <name evidence="3" type="primary">11412552</name>
    <name evidence="1" type="ordered locus">MTR_1g016740</name>
    <name evidence="2" type="ORF">MtrunA17_Chr1g0151731</name>
</gene>
<keyword evidence="4" id="KW-1185">Reference proteome</keyword>
<evidence type="ECO:0000313" key="1">
    <source>
        <dbReference type="EMBL" id="AES59288.2"/>
    </source>
</evidence>
<accession>G7IBA4</accession>
<dbReference type="eggNOG" id="ENOG502QQVM">
    <property type="taxonomic scope" value="Eukaryota"/>
</dbReference>
<dbReference type="EnsemblPlants" id="AES59288">
    <property type="protein sequence ID" value="AES59288"/>
    <property type="gene ID" value="MTR_1g016740"/>
</dbReference>
<dbReference type="PANTHER" id="PTHR35505">
    <property type="entry name" value="OS01G0600300 PROTEIN"/>
    <property type="match status" value="1"/>
</dbReference>
<dbReference type="Gramene" id="rna582">
    <property type="protein sequence ID" value="RHN77157.1"/>
    <property type="gene ID" value="gene582"/>
</dbReference>
<evidence type="ECO:0000313" key="2">
    <source>
        <dbReference type="EMBL" id="RHN77157.1"/>
    </source>
</evidence>
<evidence type="ECO:0000313" key="3">
    <source>
        <dbReference type="EnsemblPlants" id="AES59288"/>
    </source>
</evidence>
<name>G7IBA4_MEDTR</name>
<dbReference type="KEGG" id="mtr:11412552"/>
<dbReference type="OrthoDB" id="1660458at2759"/>
<sequence length="526" mass="58149">MDTQNPSKQPPLYYQPMLKESINRFLTDYRNGATNFTDFTSIFSRAIHTTSDPPIPLLWFYSALEFHTNRLREASRTSLVAVKGLFQLLVSCCDGCVAMKRIGVLAPLVFEIYRSMGCGEEVKSEIEGLVEGVVSYCSIYCMKSEVEVNGGDARVGVLEEGFVDLIPVWMVDCDGGGESGVGGDCLKGFFPFVSDGVRKGIEMGCEVGYLAGVVMFEALLLKMCLIFEAGIARGEKEKKLHAAAVQVMTGFRNFYFLDTLLRMMLEPALPVISLLGSDNEVLLKEALYYSVMMMDYSFINCQAGVSLYADNLKDFAINWLFVAESAIQSAREKGDHGKATSYVNSFCRSCIPIQLINWVTSQSGIDRKIGRPSVSTPIDLIKWLLAAEEHGLAIFGCGTAKHRAKAFVFTSRTVSMLPVVKHPFLSSIHGGFAGTVPMLPVVEHPFLTSIHGGFVADRVRASDVEMHDTVDAISLSGDDRINTFTTDGTRKRKEGIEDGTKVQLKYMRCQLHENAVRENSCTFKQQ</sequence>
<accession>A0A0C3UJK1</accession>
<dbReference type="AlphaFoldDB" id="G7IBA4"/>
<organism evidence="1 4">
    <name type="scientific">Medicago truncatula</name>
    <name type="common">Barrel medic</name>
    <name type="synonym">Medicago tribuloides</name>
    <dbReference type="NCBI Taxonomy" id="3880"/>
    <lineage>
        <taxon>Eukaryota</taxon>
        <taxon>Viridiplantae</taxon>
        <taxon>Streptophyta</taxon>
        <taxon>Embryophyta</taxon>
        <taxon>Tracheophyta</taxon>
        <taxon>Spermatophyta</taxon>
        <taxon>Magnoliopsida</taxon>
        <taxon>eudicotyledons</taxon>
        <taxon>Gunneridae</taxon>
        <taxon>Pentapetalae</taxon>
        <taxon>rosids</taxon>
        <taxon>fabids</taxon>
        <taxon>Fabales</taxon>
        <taxon>Fabaceae</taxon>
        <taxon>Papilionoideae</taxon>
        <taxon>50 kb inversion clade</taxon>
        <taxon>NPAAA clade</taxon>
        <taxon>Hologalegina</taxon>
        <taxon>IRL clade</taxon>
        <taxon>Trifolieae</taxon>
        <taxon>Medicago</taxon>
    </lineage>
</organism>
<dbReference type="Proteomes" id="UP000265566">
    <property type="component" value="Chromosome 1"/>
</dbReference>
<dbReference type="STRING" id="3880.G7IBA4"/>